<dbReference type="EMBL" id="WDOP01000015">
    <property type="protein sequence ID" value="KAB7486023.1"/>
    <property type="molecule type" value="Genomic_DNA"/>
</dbReference>
<name>A0A7J5TLW0_BIFBI</name>
<evidence type="ECO:0000313" key="2">
    <source>
        <dbReference type="Proteomes" id="UP000451386"/>
    </source>
</evidence>
<organism evidence="1 2">
    <name type="scientific">Bifidobacterium bifidum</name>
    <dbReference type="NCBI Taxonomy" id="1681"/>
    <lineage>
        <taxon>Bacteria</taxon>
        <taxon>Bacillati</taxon>
        <taxon>Actinomycetota</taxon>
        <taxon>Actinomycetes</taxon>
        <taxon>Bifidobacteriales</taxon>
        <taxon>Bifidobacteriaceae</taxon>
        <taxon>Bifidobacterium</taxon>
    </lineage>
</organism>
<proteinExistence type="predicted"/>
<comment type="caution">
    <text evidence="1">The sequence shown here is derived from an EMBL/GenBank/DDBJ whole genome shotgun (WGS) entry which is preliminary data.</text>
</comment>
<reference evidence="1 2" key="1">
    <citation type="journal article" date="2019" name="Nat. Med.">
        <title>A library of human gut bacterial isolates paired with longitudinal multiomics data enables mechanistic microbiome research.</title>
        <authorList>
            <person name="Poyet M."/>
            <person name="Groussin M."/>
            <person name="Gibbons S.M."/>
            <person name="Avila-Pacheco J."/>
            <person name="Jiang X."/>
            <person name="Kearney S.M."/>
            <person name="Perrotta A.R."/>
            <person name="Berdy B."/>
            <person name="Zhao S."/>
            <person name="Lieberman T.D."/>
            <person name="Swanson P.K."/>
            <person name="Smith M."/>
            <person name="Roesemann S."/>
            <person name="Alexander J.E."/>
            <person name="Rich S.A."/>
            <person name="Livny J."/>
            <person name="Vlamakis H."/>
            <person name="Clish C."/>
            <person name="Bullock K."/>
            <person name="Deik A."/>
            <person name="Scott J."/>
            <person name="Pierce K.A."/>
            <person name="Xavier R.J."/>
            <person name="Alm E.J."/>
        </authorList>
    </citation>
    <scope>NUCLEOTIDE SEQUENCE [LARGE SCALE GENOMIC DNA]</scope>
    <source>
        <strain evidence="1 2">BIOML-A13</strain>
    </source>
</reference>
<gene>
    <name evidence="1" type="ORF">GBA83_09545</name>
</gene>
<dbReference type="AlphaFoldDB" id="A0A7J5TLW0"/>
<sequence>MPRVVPQLESPVHRAFRSPREGIGTQIAQDGFDRVIDHFLQSTMALHAIEEADFVILRFADARMNSDIHIQPREELLWIYACDE</sequence>
<accession>A0A7J5TLW0</accession>
<dbReference type="Proteomes" id="UP000451386">
    <property type="component" value="Unassembled WGS sequence"/>
</dbReference>
<protein>
    <submittedName>
        <fullName evidence="1">Uncharacterized protein</fullName>
    </submittedName>
</protein>
<evidence type="ECO:0000313" key="1">
    <source>
        <dbReference type="EMBL" id="KAB7486023.1"/>
    </source>
</evidence>